<reference evidence="5" key="1">
    <citation type="journal article" date="2020" name="Fungal Divers.">
        <title>Resolving the Mortierellaceae phylogeny through synthesis of multi-gene phylogenetics and phylogenomics.</title>
        <authorList>
            <person name="Vandepol N."/>
            <person name="Liber J."/>
            <person name="Desiro A."/>
            <person name="Na H."/>
            <person name="Kennedy M."/>
            <person name="Barry K."/>
            <person name="Grigoriev I.V."/>
            <person name="Miller A.N."/>
            <person name="O'Donnell K."/>
            <person name="Stajich J.E."/>
            <person name="Bonito G."/>
        </authorList>
    </citation>
    <scope>NUCLEOTIDE SEQUENCE</scope>
    <source>
        <strain evidence="5">NRRL 2769</strain>
    </source>
</reference>
<dbReference type="GO" id="GO:0005730">
    <property type="term" value="C:nucleolus"/>
    <property type="evidence" value="ECO:0007669"/>
    <property type="project" value="UniProtKB-SubCell"/>
</dbReference>
<dbReference type="PANTHER" id="PTHR12928:SF0">
    <property type="entry name" value="FSHD REGION GENE 1"/>
    <property type="match status" value="1"/>
</dbReference>
<proteinExistence type="inferred from homology"/>
<dbReference type="InterPro" id="IPR008999">
    <property type="entry name" value="Actin-crosslinking"/>
</dbReference>
<feature type="region of interest" description="Disordered" evidence="4">
    <location>
        <begin position="1"/>
        <end position="21"/>
    </location>
</feature>
<evidence type="ECO:0000256" key="1">
    <source>
        <dbReference type="ARBA" id="ARBA00004604"/>
    </source>
</evidence>
<evidence type="ECO:0000256" key="3">
    <source>
        <dbReference type="ARBA" id="ARBA00023242"/>
    </source>
</evidence>
<dbReference type="InterPro" id="IPR010414">
    <property type="entry name" value="FRG1"/>
</dbReference>
<dbReference type="GO" id="GO:0051015">
    <property type="term" value="F:actin filament binding"/>
    <property type="evidence" value="ECO:0007669"/>
    <property type="project" value="TreeGrafter"/>
</dbReference>
<dbReference type="GO" id="GO:0071013">
    <property type="term" value="C:catalytic step 2 spliceosome"/>
    <property type="evidence" value="ECO:0007669"/>
    <property type="project" value="TreeGrafter"/>
</dbReference>
<dbReference type="CDD" id="cd23339">
    <property type="entry name" value="beta-trefoil_FSCN_fungal_FRG1-like"/>
    <property type="match status" value="1"/>
</dbReference>
<evidence type="ECO:0000313" key="5">
    <source>
        <dbReference type="EMBL" id="KAG0008969.1"/>
    </source>
</evidence>
<dbReference type="AlphaFoldDB" id="A0A9P6MPK8"/>
<evidence type="ECO:0000313" key="6">
    <source>
        <dbReference type="Proteomes" id="UP000703661"/>
    </source>
</evidence>
<name>A0A9P6MPK8_9FUNG</name>
<protein>
    <recommendedName>
        <fullName evidence="7">Actin-bundling protein</fullName>
    </recommendedName>
</protein>
<dbReference type="PANTHER" id="PTHR12928">
    <property type="entry name" value="FRG1 PROTEIN"/>
    <property type="match status" value="1"/>
</dbReference>
<comment type="subcellular location">
    <subcellularLocation>
        <location evidence="1">Nucleus</location>
        <location evidence="1">Nucleolus</location>
    </subcellularLocation>
</comment>
<comment type="caution">
    <text evidence="5">The sequence shown here is derived from an EMBL/GenBank/DDBJ whole genome shotgun (WGS) entry which is preliminary data.</text>
</comment>
<dbReference type="Proteomes" id="UP000703661">
    <property type="component" value="Unassembled WGS sequence"/>
</dbReference>
<sequence length="270" mass="29984">KKKKRKAEGEAKDEDTNSNTDGWVAVKSLNDLGGPIFLTFSSDPPTCLAIDDKSKVTMRPLEVPEDESGSSNTTIASFDIAEPTTVNQVFVATMIPDSDRLTLKTYNGRYLSSDKFGVVSADSEAIGMQEEWTAIIKADSEEGGICLQSHYGKFLSVDEVAVVEGRGRSSSSSSSGFQIRADSDVIGFCELFQAKIQAKYRKKVKKSSEVKIATKDYEFEQSRKFQTWNHGRVIVSQDDIGDLKKAKKEGRFSEALLDRREKVKSDRYCK</sequence>
<keyword evidence="6" id="KW-1185">Reference proteome</keyword>
<dbReference type="Gene3D" id="2.80.10.50">
    <property type="match status" value="1"/>
</dbReference>
<organism evidence="5 6">
    <name type="scientific">Entomortierella chlamydospora</name>
    <dbReference type="NCBI Taxonomy" id="101097"/>
    <lineage>
        <taxon>Eukaryota</taxon>
        <taxon>Fungi</taxon>
        <taxon>Fungi incertae sedis</taxon>
        <taxon>Mucoromycota</taxon>
        <taxon>Mortierellomycotina</taxon>
        <taxon>Mortierellomycetes</taxon>
        <taxon>Mortierellales</taxon>
        <taxon>Mortierellaceae</taxon>
        <taxon>Entomortierella</taxon>
    </lineage>
</organism>
<accession>A0A9P6MPK8</accession>
<dbReference type="EMBL" id="JAAAID010001728">
    <property type="protein sequence ID" value="KAG0008969.1"/>
    <property type="molecule type" value="Genomic_DNA"/>
</dbReference>
<evidence type="ECO:0000256" key="4">
    <source>
        <dbReference type="SAM" id="MobiDB-lite"/>
    </source>
</evidence>
<dbReference type="SUPFAM" id="SSF50405">
    <property type="entry name" value="Actin-crosslinking proteins"/>
    <property type="match status" value="1"/>
</dbReference>
<dbReference type="Pfam" id="PF06229">
    <property type="entry name" value="FRG1"/>
    <property type="match status" value="1"/>
</dbReference>
<keyword evidence="3" id="KW-0539">Nucleus</keyword>
<feature type="non-terminal residue" evidence="5">
    <location>
        <position position="1"/>
    </location>
</feature>
<evidence type="ECO:0000256" key="2">
    <source>
        <dbReference type="ARBA" id="ARBA00010878"/>
    </source>
</evidence>
<gene>
    <name evidence="5" type="ORF">BGZ80_002859</name>
</gene>
<evidence type="ECO:0008006" key="7">
    <source>
        <dbReference type="Google" id="ProtNLM"/>
    </source>
</evidence>
<comment type="similarity">
    <text evidence="2">Belongs to the FRG1 family.</text>
</comment>